<dbReference type="EMBL" id="CP043909">
    <property type="protein sequence ID" value="QER38774.1"/>
    <property type="molecule type" value="Genomic_DNA"/>
</dbReference>
<evidence type="ECO:0000313" key="2">
    <source>
        <dbReference type="EMBL" id="QER38774.1"/>
    </source>
</evidence>
<keyword evidence="3" id="KW-1185">Reference proteome</keyword>
<dbReference type="KEGG" id="asue:F2A31_03270"/>
<feature type="signal peptide" evidence="1">
    <location>
        <begin position="1"/>
        <end position="20"/>
    </location>
</feature>
<dbReference type="Proteomes" id="UP000325177">
    <property type="component" value="Chromosome"/>
</dbReference>
<evidence type="ECO:0008006" key="4">
    <source>
        <dbReference type="Google" id="ProtNLM"/>
    </source>
</evidence>
<organism evidence="2 3">
    <name type="scientific">Acinetobacter suaedae</name>
    <dbReference type="NCBI Taxonomy" id="2609668"/>
    <lineage>
        <taxon>Bacteria</taxon>
        <taxon>Pseudomonadati</taxon>
        <taxon>Pseudomonadota</taxon>
        <taxon>Gammaproteobacteria</taxon>
        <taxon>Moraxellales</taxon>
        <taxon>Moraxellaceae</taxon>
        <taxon>Acinetobacter</taxon>
    </lineage>
</organism>
<evidence type="ECO:0000256" key="1">
    <source>
        <dbReference type="SAM" id="SignalP"/>
    </source>
</evidence>
<accession>A0A5P1UQ98</accession>
<dbReference type="AlphaFoldDB" id="A0A5P1UQ98"/>
<keyword evidence="1" id="KW-0732">Signal</keyword>
<feature type="chain" id="PRO_5024825447" description="Lipoprotein" evidence="1">
    <location>
        <begin position="21"/>
        <end position="142"/>
    </location>
</feature>
<dbReference type="PROSITE" id="PS51257">
    <property type="entry name" value="PROKAR_LIPOPROTEIN"/>
    <property type="match status" value="1"/>
</dbReference>
<dbReference type="RefSeq" id="WP_150025154.1">
    <property type="nucleotide sequence ID" value="NZ_CP043909.1"/>
</dbReference>
<gene>
    <name evidence="2" type="ORF">F2A31_03270</name>
</gene>
<sequence>MIRKLSLKLFLLICPLILMACTSTVKTWQNTHPTTPSLTIEKGDQLKIKEEFFLTNCEQAKSTLGVLFGGSDSKCLYSLQVQVGNRPNHTVIPKDTIFTVRKIKKIYDYDRMYTILYVRSSAWKGVAILRAGSHLTEKVEKL</sequence>
<proteinExistence type="predicted"/>
<reference evidence="2 3" key="1">
    <citation type="submission" date="2019-09" db="EMBL/GenBank/DDBJ databases">
        <title>Acinetobacter sp. C16S1 isolated from saline soil.</title>
        <authorList>
            <person name="Xu L."/>
            <person name="Sun J.-Q."/>
        </authorList>
    </citation>
    <scope>NUCLEOTIDE SEQUENCE [LARGE SCALE GENOMIC DNA]</scope>
    <source>
        <strain evidence="2 3">C16S1</strain>
    </source>
</reference>
<name>A0A5P1UQ98_9GAMM</name>
<protein>
    <recommendedName>
        <fullName evidence="4">Lipoprotein</fullName>
    </recommendedName>
</protein>
<evidence type="ECO:0000313" key="3">
    <source>
        <dbReference type="Proteomes" id="UP000325177"/>
    </source>
</evidence>